<keyword evidence="3" id="KW-1185">Reference proteome</keyword>
<reference evidence="2" key="1">
    <citation type="submission" date="2020-03" db="EMBL/GenBank/DDBJ databases">
        <authorList>
            <person name="Weist P."/>
        </authorList>
    </citation>
    <scope>NUCLEOTIDE SEQUENCE</scope>
</reference>
<feature type="compositionally biased region" description="Basic and acidic residues" evidence="1">
    <location>
        <begin position="147"/>
        <end position="171"/>
    </location>
</feature>
<dbReference type="Proteomes" id="UP001153269">
    <property type="component" value="Unassembled WGS sequence"/>
</dbReference>
<organism evidence="2 3">
    <name type="scientific">Pleuronectes platessa</name>
    <name type="common">European plaice</name>
    <dbReference type="NCBI Taxonomy" id="8262"/>
    <lineage>
        <taxon>Eukaryota</taxon>
        <taxon>Metazoa</taxon>
        <taxon>Chordata</taxon>
        <taxon>Craniata</taxon>
        <taxon>Vertebrata</taxon>
        <taxon>Euteleostomi</taxon>
        <taxon>Actinopterygii</taxon>
        <taxon>Neopterygii</taxon>
        <taxon>Teleostei</taxon>
        <taxon>Neoteleostei</taxon>
        <taxon>Acanthomorphata</taxon>
        <taxon>Carangaria</taxon>
        <taxon>Pleuronectiformes</taxon>
        <taxon>Pleuronectoidei</taxon>
        <taxon>Pleuronectidae</taxon>
        <taxon>Pleuronectes</taxon>
    </lineage>
</organism>
<gene>
    <name evidence="2" type="ORF">PLEPLA_LOCUS14786</name>
</gene>
<feature type="region of interest" description="Disordered" evidence="1">
    <location>
        <begin position="128"/>
        <end position="171"/>
    </location>
</feature>
<accession>A0A9N7U8E0</accession>
<comment type="caution">
    <text evidence="2">The sequence shown here is derived from an EMBL/GenBank/DDBJ whole genome shotgun (WGS) entry which is preliminary data.</text>
</comment>
<evidence type="ECO:0000313" key="3">
    <source>
        <dbReference type="Proteomes" id="UP001153269"/>
    </source>
</evidence>
<feature type="region of interest" description="Disordered" evidence="1">
    <location>
        <begin position="26"/>
        <end position="92"/>
    </location>
</feature>
<feature type="compositionally biased region" description="Basic and acidic residues" evidence="1">
    <location>
        <begin position="50"/>
        <end position="64"/>
    </location>
</feature>
<proteinExistence type="predicted"/>
<evidence type="ECO:0000313" key="2">
    <source>
        <dbReference type="EMBL" id="CAB1426848.1"/>
    </source>
</evidence>
<dbReference type="AlphaFoldDB" id="A0A9N7U8E0"/>
<dbReference type="EMBL" id="CADEAL010000923">
    <property type="protein sequence ID" value="CAB1426848.1"/>
    <property type="molecule type" value="Genomic_DNA"/>
</dbReference>
<evidence type="ECO:0000256" key="1">
    <source>
        <dbReference type="SAM" id="MobiDB-lite"/>
    </source>
</evidence>
<feature type="compositionally biased region" description="Basic and acidic residues" evidence="1">
    <location>
        <begin position="128"/>
        <end position="137"/>
    </location>
</feature>
<name>A0A9N7U8E0_PLEPL</name>
<protein>
    <submittedName>
        <fullName evidence="2">Uncharacterized protein</fullName>
    </submittedName>
</protein>
<sequence length="171" mass="19940">MQMPQWVTLTTLLTVHIGRLQQERLHPFSRARGRRRQEEETGGGGWRRRGGGDRRRRQEEDRRSRNQRNQQHRYRLGSERSSALRHQQVKGKREPLRLLHPPLCQPAAQPNLPGFGVLRETWHICRQRRTEEDRGGGEDGGGGGGQRRTEEDRGGQRRTEEVGRRDDASMR</sequence>